<feature type="compositionally biased region" description="Polar residues" evidence="1">
    <location>
        <begin position="376"/>
        <end position="403"/>
    </location>
</feature>
<gene>
    <name evidence="2" type="ORF">PR048_006065</name>
</gene>
<feature type="compositionally biased region" description="Basic and acidic residues" evidence="1">
    <location>
        <begin position="404"/>
        <end position="416"/>
    </location>
</feature>
<accession>A0ABQ9IAI7</accession>
<organism evidence="2 3">
    <name type="scientific">Dryococelus australis</name>
    <dbReference type="NCBI Taxonomy" id="614101"/>
    <lineage>
        <taxon>Eukaryota</taxon>
        <taxon>Metazoa</taxon>
        <taxon>Ecdysozoa</taxon>
        <taxon>Arthropoda</taxon>
        <taxon>Hexapoda</taxon>
        <taxon>Insecta</taxon>
        <taxon>Pterygota</taxon>
        <taxon>Neoptera</taxon>
        <taxon>Polyneoptera</taxon>
        <taxon>Phasmatodea</taxon>
        <taxon>Verophasmatodea</taxon>
        <taxon>Anareolatae</taxon>
        <taxon>Phasmatidae</taxon>
        <taxon>Eurycanthinae</taxon>
        <taxon>Dryococelus</taxon>
    </lineage>
</organism>
<proteinExistence type="predicted"/>
<dbReference type="Proteomes" id="UP001159363">
    <property type="component" value="Chromosome 2"/>
</dbReference>
<protein>
    <submittedName>
        <fullName evidence="2">Uncharacterized protein</fullName>
    </submittedName>
</protein>
<evidence type="ECO:0000313" key="2">
    <source>
        <dbReference type="EMBL" id="KAJ8893467.1"/>
    </source>
</evidence>
<keyword evidence="3" id="KW-1185">Reference proteome</keyword>
<evidence type="ECO:0000256" key="1">
    <source>
        <dbReference type="SAM" id="MobiDB-lite"/>
    </source>
</evidence>
<dbReference type="EMBL" id="JARBHB010000002">
    <property type="protein sequence ID" value="KAJ8893467.1"/>
    <property type="molecule type" value="Genomic_DNA"/>
</dbReference>
<evidence type="ECO:0000313" key="3">
    <source>
        <dbReference type="Proteomes" id="UP001159363"/>
    </source>
</evidence>
<name>A0ABQ9IAI7_9NEOP</name>
<feature type="compositionally biased region" description="Polar residues" evidence="1">
    <location>
        <begin position="347"/>
        <end position="369"/>
    </location>
</feature>
<sequence>MELRWGHGGVVARALASNHDHMHRILYLAHIHSHGRGSSKLTLHITASPQNETGSILVGKVGDHTHMWELCCSRPLAERISWDLTFRLALVSGNVPVTLSHHTIIPPADLFDRAASFVGKCRKLSGSGTQSGSVCNAQCDALLVKRSADLVPRDSEAEGTNGLMLFVNKQLEALISFVVQILQQVNPVKVDDMVKLARNPSSLLEMVKKPNIQQFLSFLKGKSITSSYSSFRKICRKVCISACSSADNELPMKIAPSAKHVLSLNMMFDDSLKMLRNVLTVVRRNIHLKKGFDKDKIAIMRPEEMANVNITKSFLEKKTSLLNSSASSRSNSTPFSASGTTAISVAADNSQSARSTERLSNSGKTSSSGRVAPEKQNMQTSFNNSRVSSKFQKPQTKNISNDQRTNKTSDESHDKLLQGASPKGANFYRQSNIKASNPDYLPKRVVVTAGEMGKRCPHEILEDMSSSQSGPQGMRDTQAQTCLTDAGDLDKHSTRHSIASGQFQQSIANFRVQELRKASAEPPAIETVKFRGYNAAKLKVFITDKETDKKFEHSFLWTPKRPPPNCACVTFTSRRLANNSYNNLPAPPDLRKGRKSQPYLTKLGRGGRAISTLASHQSESGSIPGRVTEFSYVGIVPEDDVGWRGFFGISRFPRPYSQMFTFNTQ</sequence>
<feature type="region of interest" description="Disordered" evidence="1">
    <location>
        <begin position="347"/>
        <end position="431"/>
    </location>
</feature>
<reference evidence="2 3" key="1">
    <citation type="submission" date="2023-02" db="EMBL/GenBank/DDBJ databases">
        <title>LHISI_Scaffold_Assembly.</title>
        <authorList>
            <person name="Stuart O.P."/>
            <person name="Cleave R."/>
            <person name="Magrath M.J.L."/>
            <person name="Mikheyev A.S."/>
        </authorList>
    </citation>
    <scope>NUCLEOTIDE SEQUENCE [LARGE SCALE GENOMIC DNA]</scope>
    <source>
        <strain evidence="2">Daus_M_001</strain>
        <tissue evidence="2">Leg muscle</tissue>
    </source>
</reference>
<comment type="caution">
    <text evidence="2">The sequence shown here is derived from an EMBL/GenBank/DDBJ whole genome shotgun (WGS) entry which is preliminary data.</text>
</comment>